<evidence type="ECO:0000313" key="6">
    <source>
        <dbReference type="Proteomes" id="UP000236291"/>
    </source>
</evidence>
<keyword evidence="4" id="KW-0812">Transmembrane</keyword>
<evidence type="ECO:0000313" key="5">
    <source>
        <dbReference type="EMBL" id="PNX81716.1"/>
    </source>
</evidence>
<dbReference type="GO" id="GO:0004144">
    <property type="term" value="F:diacylglycerol O-acyltransferase activity"/>
    <property type="evidence" value="ECO:0007669"/>
    <property type="project" value="UniProtKB-ARBA"/>
</dbReference>
<keyword evidence="2 5" id="KW-0808">Transferase</keyword>
<dbReference type="InterPro" id="IPR007130">
    <property type="entry name" value="DAGAT"/>
</dbReference>
<dbReference type="GO" id="GO:0019432">
    <property type="term" value="P:triglyceride biosynthetic process"/>
    <property type="evidence" value="ECO:0007669"/>
    <property type="project" value="UniProtKB-ARBA"/>
</dbReference>
<dbReference type="Proteomes" id="UP000236291">
    <property type="component" value="Unassembled WGS sequence"/>
</dbReference>
<sequence length="149" mass="17014">METSPEDFRRSSGEPEEKVFVGSNKFADSSSNSFNTFLSLSLWLGAIHFNGAVIFFALFFLPFSKALLVFGLLFVLMVIPIDEKSLYGRKLARYICKHACSYFPVTLHVEDIKAFHPNRAYGGGHFGRQRKDLDAVHIGWRTILHYNFE</sequence>
<organism evidence="5 6">
    <name type="scientific">Trifolium pratense</name>
    <name type="common">Red clover</name>
    <dbReference type="NCBI Taxonomy" id="57577"/>
    <lineage>
        <taxon>Eukaryota</taxon>
        <taxon>Viridiplantae</taxon>
        <taxon>Streptophyta</taxon>
        <taxon>Embryophyta</taxon>
        <taxon>Tracheophyta</taxon>
        <taxon>Spermatophyta</taxon>
        <taxon>Magnoliopsida</taxon>
        <taxon>eudicotyledons</taxon>
        <taxon>Gunneridae</taxon>
        <taxon>Pentapetalae</taxon>
        <taxon>rosids</taxon>
        <taxon>fabids</taxon>
        <taxon>Fabales</taxon>
        <taxon>Fabaceae</taxon>
        <taxon>Papilionoideae</taxon>
        <taxon>50 kb inversion clade</taxon>
        <taxon>NPAAA clade</taxon>
        <taxon>Hologalegina</taxon>
        <taxon>IRL clade</taxon>
        <taxon>Trifolieae</taxon>
        <taxon>Trifolium</taxon>
    </lineage>
</organism>
<feature type="transmembrane region" description="Helical" evidence="4">
    <location>
        <begin position="40"/>
        <end position="60"/>
    </location>
</feature>
<gene>
    <name evidence="5" type="ORF">L195_g037741</name>
</gene>
<keyword evidence="4" id="KW-0472">Membrane</keyword>
<protein>
    <submittedName>
        <fullName evidence="5">Diacylglycerol o-acyltransferase 2-like protein</fullName>
    </submittedName>
</protein>
<accession>A0A2K3LT54</accession>
<comment type="similarity">
    <text evidence="1">Belongs to the diacylglycerol acyltransferase family.</text>
</comment>
<keyword evidence="4" id="KW-1133">Transmembrane helix</keyword>
<name>A0A2K3LT54_TRIPR</name>
<reference evidence="5 6" key="2">
    <citation type="journal article" date="2017" name="Front. Plant Sci.">
        <title>Gene Classification and Mining of Molecular Markers Useful in Red Clover (Trifolium pratense) Breeding.</title>
        <authorList>
            <person name="Istvanek J."/>
            <person name="Dluhosova J."/>
            <person name="Dluhos P."/>
            <person name="Patkova L."/>
            <person name="Nedelnik J."/>
            <person name="Repkova J."/>
        </authorList>
    </citation>
    <scope>NUCLEOTIDE SEQUENCE [LARGE SCALE GENOMIC DNA]</scope>
    <source>
        <strain evidence="6">cv. Tatra</strain>
        <tissue evidence="5">Young leaves</tissue>
    </source>
</reference>
<dbReference type="EMBL" id="ASHM01040432">
    <property type="protein sequence ID" value="PNX81716.1"/>
    <property type="molecule type" value="Genomic_DNA"/>
</dbReference>
<proteinExistence type="inferred from homology"/>
<feature type="transmembrane region" description="Helical" evidence="4">
    <location>
        <begin position="66"/>
        <end position="83"/>
    </location>
</feature>
<keyword evidence="3 5" id="KW-0012">Acyltransferase</keyword>
<evidence type="ECO:0000256" key="2">
    <source>
        <dbReference type="ARBA" id="ARBA00022679"/>
    </source>
</evidence>
<reference evidence="5 6" key="1">
    <citation type="journal article" date="2014" name="Am. J. Bot.">
        <title>Genome assembly and annotation for red clover (Trifolium pratense; Fabaceae).</title>
        <authorList>
            <person name="Istvanek J."/>
            <person name="Jaros M."/>
            <person name="Krenek A."/>
            <person name="Repkova J."/>
        </authorList>
    </citation>
    <scope>NUCLEOTIDE SEQUENCE [LARGE SCALE GENOMIC DNA]</scope>
    <source>
        <strain evidence="6">cv. Tatra</strain>
        <tissue evidence="5">Young leaves</tissue>
    </source>
</reference>
<evidence type="ECO:0000256" key="4">
    <source>
        <dbReference type="SAM" id="Phobius"/>
    </source>
</evidence>
<dbReference type="STRING" id="57577.A0A2K3LT54"/>
<evidence type="ECO:0000256" key="3">
    <source>
        <dbReference type="ARBA" id="ARBA00023315"/>
    </source>
</evidence>
<evidence type="ECO:0000256" key="1">
    <source>
        <dbReference type="ARBA" id="ARBA00005420"/>
    </source>
</evidence>
<comment type="caution">
    <text evidence="5">The sequence shown here is derived from an EMBL/GenBank/DDBJ whole genome shotgun (WGS) entry which is preliminary data.</text>
</comment>
<dbReference type="Pfam" id="PF03982">
    <property type="entry name" value="DAGAT"/>
    <property type="match status" value="1"/>
</dbReference>
<dbReference type="AlphaFoldDB" id="A0A2K3LT54"/>